<dbReference type="Proteomes" id="UP001140949">
    <property type="component" value="Unassembled WGS sequence"/>
</dbReference>
<evidence type="ECO:0000313" key="2">
    <source>
        <dbReference type="EMBL" id="KAJ6793992.1"/>
    </source>
</evidence>
<evidence type="ECO:0000313" key="3">
    <source>
        <dbReference type="EMBL" id="KAJ6795839.1"/>
    </source>
</evidence>
<evidence type="ECO:0000256" key="1">
    <source>
        <dbReference type="SAM" id="MobiDB-lite"/>
    </source>
</evidence>
<dbReference type="EMBL" id="JANAVB010042618">
    <property type="protein sequence ID" value="KAJ6793992.1"/>
    <property type="molecule type" value="Genomic_DNA"/>
</dbReference>
<feature type="region of interest" description="Disordered" evidence="1">
    <location>
        <begin position="139"/>
        <end position="158"/>
    </location>
</feature>
<name>A0AAX6DVY3_IRIPA</name>
<reference evidence="3" key="2">
    <citation type="submission" date="2023-04" db="EMBL/GenBank/DDBJ databases">
        <authorList>
            <person name="Bruccoleri R.E."/>
            <person name="Oakeley E.J."/>
            <person name="Faust A.-M."/>
            <person name="Dessus-Babus S."/>
            <person name="Altorfer M."/>
            <person name="Burckhardt D."/>
            <person name="Oertli M."/>
            <person name="Naumann U."/>
            <person name="Petersen F."/>
            <person name="Wong J."/>
        </authorList>
    </citation>
    <scope>NUCLEOTIDE SEQUENCE</scope>
    <source>
        <strain evidence="3">GSM-AAB239-AS_SAM_17_03QT</strain>
        <tissue evidence="3">Leaf</tissue>
    </source>
</reference>
<feature type="region of interest" description="Disordered" evidence="1">
    <location>
        <begin position="77"/>
        <end position="122"/>
    </location>
</feature>
<proteinExistence type="predicted"/>
<keyword evidence="4" id="KW-1185">Reference proteome</keyword>
<organism evidence="3 4">
    <name type="scientific">Iris pallida</name>
    <name type="common">Sweet iris</name>
    <dbReference type="NCBI Taxonomy" id="29817"/>
    <lineage>
        <taxon>Eukaryota</taxon>
        <taxon>Viridiplantae</taxon>
        <taxon>Streptophyta</taxon>
        <taxon>Embryophyta</taxon>
        <taxon>Tracheophyta</taxon>
        <taxon>Spermatophyta</taxon>
        <taxon>Magnoliopsida</taxon>
        <taxon>Liliopsida</taxon>
        <taxon>Asparagales</taxon>
        <taxon>Iridaceae</taxon>
        <taxon>Iridoideae</taxon>
        <taxon>Irideae</taxon>
        <taxon>Iris</taxon>
    </lineage>
</organism>
<accession>A0AAX6DVY3</accession>
<gene>
    <name evidence="3" type="ORF">M6B38_224565</name>
    <name evidence="2" type="ORF">M6B38_233400</name>
</gene>
<feature type="region of interest" description="Disordered" evidence="1">
    <location>
        <begin position="1"/>
        <end position="44"/>
    </location>
</feature>
<feature type="compositionally biased region" description="Low complexity" evidence="1">
    <location>
        <begin position="1"/>
        <end position="13"/>
    </location>
</feature>
<sequence length="278" mass="31107">MPSSSSRSNQSRPSPLPFPTSPSTSQNPDHPQFRPNQRAHCHRVSRVRPRVSVIVSIHLIPLSITFTSNHYRVRHTRHATPSNRRNYHHHLQTNPTPRRPQPPANTKLALQNTPPKHTRKKEWETGDLTTLLAAVVHRRRPSDLASSSSPEPPGHHAWLSLRGSDFPVPIPTPVSRHRVLAPLATVPLRLGRCHPEQPLNPGPNHARSRLPSVKLCRRSPLVPNRALRPCPCLWNPQGPDESAQPLTATTLPHADDFSFRLAPLGRRSPHLETSACVD</sequence>
<dbReference type="AlphaFoldDB" id="A0AAX6DVY3"/>
<protein>
    <submittedName>
        <fullName evidence="3">Formin-like protein 5</fullName>
    </submittedName>
</protein>
<reference evidence="3" key="1">
    <citation type="journal article" date="2023" name="GigaByte">
        <title>Genome assembly of the bearded iris, Iris pallida Lam.</title>
        <authorList>
            <person name="Bruccoleri R.E."/>
            <person name="Oakeley E.J."/>
            <person name="Faust A.M.E."/>
            <person name="Altorfer M."/>
            <person name="Dessus-Babus S."/>
            <person name="Burckhardt D."/>
            <person name="Oertli M."/>
            <person name="Naumann U."/>
            <person name="Petersen F."/>
            <person name="Wong J."/>
        </authorList>
    </citation>
    <scope>NUCLEOTIDE SEQUENCE</scope>
    <source>
        <strain evidence="3">GSM-AAB239-AS_SAM_17_03QT</strain>
    </source>
</reference>
<comment type="caution">
    <text evidence="3">The sequence shown here is derived from an EMBL/GenBank/DDBJ whole genome shotgun (WGS) entry which is preliminary data.</text>
</comment>
<dbReference type="EMBL" id="JANAVB010041667">
    <property type="protein sequence ID" value="KAJ6795839.1"/>
    <property type="molecule type" value="Genomic_DNA"/>
</dbReference>
<evidence type="ECO:0000313" key="4">
    <source>
        <dbReference type="Proteomes" id="UP001140949"/>
    </source>
</evidence>